<dbReference type="EMBL" id="CP117416">
    <property type="protein sequence ID" value="WCT57074.1"/>
    <property type="molecule type" value="Genomic_DNA"/>
</dbReference>
<dbReference type="Proteomes" id="UP001220509">
    <property type="component" value="Chromosome"/>
</dbReference>
<evidence type="ECO:0008006" key="4">
    <source>
        <dbReference type="Google" id="ProtNLM"/>
    </source>
</evidence>
<feature type="transmembrane region" description="Helical" evidence="1">
    <location>
        <begin position="12"/>
        <end position="33"/>
    </location>
</feature>
<feature type="transmembrane region" description="Helical" evidence="1">
    <location>
        <begin position="91"/>
        <end position="110"/>
    </location>
</feature>
<accession>A0AAX3M6C8</accession>
<keyword evidence="3" id="KW-1185">Reference proteome</keyword>
<evidence type="ECO:0000256" key="1">
    <source>
        <dbReference type="SAM" id="Phobius"/>
    </source>
</evidence>
<keyword evidence="1" id="KW-1133">Transmembrane helix</keyword>
<sequence>MIKQNRIWIVEFTYALLLGLISGFILGFFLKWVQYATGSLVYTLLLNIDFVPFLPERLPEPIEFALHLVVAIIIAWIYSIWIRISPHPWKYGLYIGIASSFLFIPLTLMSDRVPDITDIVAYGYWLAGHLLYGLSLGLLGTLLLIRRNRAEIEKNNKL</sequence>
<dbReference type="KEGG" id="pka:PQ456_06045"/>
<dbReference type="AlphaFoldDB" id="A0AAX3M6C8"/>
<reference evidence="2 3" key="1">
    <citation type="submission" date="2023-02" db="EMBL/GenBank/DDBJ databases">
        <title>Genome sequence of Paenibacillus kyungheensis KACC 18744.</title>
        <authorList>
            <person name="Kim S."/>
            <person name="Heo J."/>
            <person name="Kwon S.-W."/>
        </authorList>
    </citation>
    <scope>NUCLEOTIDE SEQUENCE [LARGE SCALE GENOMIC DNA]</scope>
    <source>
        <strain evidence="2 3">KACC 18744</strain>
    </source>
</reference>
<organism evidence="2 3">
    <name type="scientific">Paenibacillus kyungheensis</name>
    <dbReference type="NCBI Taxonomy" id="1452732"/>
    <lineage>
        <taxon>Bacteria</taxon>
        <taxon>Bacillati</taxon>
        <taxon>Bacillota</taxon>
        <taxon>Bacilli</taxon>
        <taxon>Bacillales</taxon>
        <taxon>Paenibacillaceae</taxon>
        <taxon>Paenibacillus</taxon>
    </lineage>
</organism>
<feature type="transmembrane region" description="Helical" evidence="1">
    <location>
        <begin position="64"/>
        <end position="84"/>
    </location>
</feature>
<evidence type="ECO:0000313" key="2">
    <source>
        <dbReference type="EMBL" id="WCT57074.1"/>
    </source>
</evidence>
<protein>
    <recommendedName>
        <fullName evidence="4">DUF1440 domain-containing protein</fullName>
    </recommendedName>
</protein>
<keyword evidence="1" id="KW-0472">Membrane</keyword>
<dbReference type="RefSeq" id="WP_273615323.1">
    <property type="nucleotide sequence ID" value="NZ_CP117416.1"/>
</dbReference>
<name>A0AAX3M6C8_9BACL</name>
<evidence type="ECO:0000313" key="3">
    <source>
        <dbReference type="Proteomes" id="UP001220509"/>
    </source>
</evidence>
<keyword evidence="1" id="KW-0812">Transmembrane</keyword>
<feature type="transmembrane region" description="Helical" evidence="1">
    <location>
        <begin position="122"/>
        <end position="145"/>
    </location>
</feature>
<gene>
    <name evidence="2" type="ORF">PQ456_06045</name>
</gene>
<proteinExistence type="predicted"/>